<gene>
    <name evidence="2" type="ORF">C7I84_19500</name>
</gene>
<dbReference type="InterPro" id="IPR051541">
    <property type="entry name" value="PTS_SugarTrans_NitroReg"/>
</dbReference>
<dbReference type="Gene3D" id="3.40.930.10">
    <property type="entry name" value="Mannitol-specific EII, Chain A"/>
    <property type="match status" value="1"/>
</dbReference>
<dbReference type="AlphaFoldDB" id="A0A2P7S2J3"/>
<dbReference type="PANTHER" id="PTHR47738:SF1">
    <property type="entry name" value="NITROGEN REGULATORY PROTEIN"/>
    <property type="match status" value="1"/>
</dbReference>
<evidence type="ECO:0000313" key="2">
    <source>
        <dbReference type="EMBL" id="PSJ56697.1"/>
    </source>
</evidence>
<dbReference type="PANTHER" id="PTHR47738">
    <property type="entry name" value="PTS SYSTEM FRUCTOSE-LIKE EIIA COMPONENT-RELATED"/>
    <property type="match status" value="1"/>
</dbReference>
<dbReference type="Proteomes" id="UP000241229">
    <property type="component" value="Unassembled WGS sequence"/>
</dbReference>
<dbReference type="InterPro" id="IPR002178">
    <property type="entry name" value="PTS_EIIA_type-2_dom"/>
</dbReference>
<sequence length="174" mass="18127">MKISDVLRAENAVVDLAAASKSRLLQLLSERAAKALGTDGRKILAALSNREKLGSTGIGYGVAIPHAPLGEIAMPFGLAARLARPIAFESIDEVPVDIVVLLLTPARDRTAHLNVLAAISRRLRQPDVLTIARAAADAARFHRAIVGEDTAADAGSGLGEKSLVAGATGPRSLR</sequence>
<dbReference type="Pfam" id="PF00359">
    <property type="entry name" value="PTS_EIIA_2"/>
    <property type="match status" value="1"/>
</dbReference>
<evidence type="ECO:0000313" key="3">
    <source>
        <dbReference type="Proteomes" id="UP000241229"/>
    </source>
</evidence>
<proteinExistence type="predicted"/>
<comment type="caution">
    <text evidence="2">The sequence shown here is derived from an EMBL/GenBank/DDBJ whole genome shotgun (WGS) entry which is preliminary data.</text>
</comment>
<dbReference type="PROSITE" id="PS51094">
    <property type="entry name" value="PTS_EIIA_TYPE_2"/>
    <property type="match status" value="1"/>
</dbReference>
<dbReference type="RefSeq" id="WP_106773891.1">
    <property type="nucleotide sequence ID" value="NZ_PXYK01000020.1"/>
</dbReference>
<name>A0A2P7S2J3_9HYPH</name>
<dbReference type="CDD" id="cd00211">
    <property type="entry name" value="PTS_IIA_fru"/>
    <property type="match status" value="1"/>
</dbReference>
<accession>A0A2P7S2J3</accession>
<protein>
    <submittedName>
        <fullName evidence="2">Transcriptional regulator</fullName>
    </submittedName>
</protein>
<dbReference type="OrthoDB" id="95460at2"/>
<dbReference type="GO" id="GO:0030295">
    <property type="term" value="F:protein kinase activator activity"/>
    <property type="evidence" value="ECO:0007669"/>
    <property type="project" value="TreeGrafter"/>
</dbReference>
<organism evidence="2 3">
    <name type="scientific">Kumtagia ephedrae</name>
    <dbReference type="NCBI Taxonomy" id="2116701"/>
    <lineage>
        <taxon>Bacteria</taxon>
        <taxon>Pseudomonadati</taxon>
        <taxon>Pseudomonadota</taxon>
        <taxon>Alphaproteobacteria</taxon>
        <taxon>Hyphomicrobiales</taxon>
        <taxon>Phyllobacteriaceae</taxon>
        <taxon>Kumtagia</taxon>
    </lineage>
</organism>
<dbReference type="InterPro" id="IPR016152">
    <property type="entry name" value="PTrfase/Anion_transptr"/>
</dbReference>
<dbReference type="EMBL" id="PXYK01000020">
    <property type="protein sequence ID" value="PSJ56697.1"/>
    <property type="molecule type" value="Genomic_DNA"/>
</dbReference>
<feature type="domain" description="PTS EIIA type-2" evidence="1">
    <location>
        <begin position="5"/>
        <end position="148"/>
    </location>
</feature>
<evidence type="ECO:0000259" key="1">
    <source>
        <dbReference type="PROSITE" id="PS51094"/>
    </source>
</evidence>
<dbReference type="PROSITE" id="PS00372">
    <property type="entry name" value="PTS_EIIA_TYPE_2_HIS"/>
    <property type="match status" value="1"/>
</dbReference>
<reference evidence="2 3" key="1">
    <citation type="submission" date="2018-03" db="EMBL/GenBank/DDBJ databases">
        <title>The draft genome of Mesorhizobium sp. 6GN-30.</title>
        <authorList>
            <person name="Liu L."/>
            <person name="Li L."/>
            <person name="Wang T."/>
            <person name="Zhang X."/>
            <person name="Liang L."/>
        </authorList>
    </citation>
    <scope>NUCLEOTIDE SEQUENCE [LARGE SCALE GENOMIC DNA]</scope>
    <source>
        <strain evidence="2 3">6GN30</strain>
    </source>
</reference>
<keyword evidence="3" id="KW-1185">Reference proteome</keyword>
<dbReference type="SUPFAM" id="SSF55804">
    <property type="entry name" value="Phoshotransferase/anion transport protein"/>
    <property type="match status" value="1"/>
</dbReference>